<dbReference type="OMA" id="DGVITWH"/>
<keyword evidence="6" id="KW-1185">Reference proteome</keyword>
<proteinExistence type="predicted"/>
<sequence>MAHSYSTEMLEEALRERLDTLTGFGSPEAKARKLAEVFKKVDTNGSGCVDGNEFLTAMAELNFLDVPGLMDLFNKYDVDGTNTLDIEEFAEGFTGLRTTAADVDATTRSVLGQLRNAIARRGGLNGIRSLGRLFRIIDDSGNGRLSYDELKFGLLDFGLDFSERKVNMVIEAFDRNHDGVIDYNELLRGLRGKMNKRRRELVLRAFDVIDKDGSGVLTIEDLANAYDTSLHPDVVSGSATADDVLREFLGQWETVKRDGLVDRNEFLDYFKDLSASVDNDDYFELMIKNCYRIFDTGEGVAGNTANMRVLVVFRDGRQEVVPLHNDLGIDRDNITAIKLQLYKQGIEPQSIERIETAY</sequence>
<gene>
    <name evidence="5" type="ORF">AMSG_00795</name>
</gene>
<dbReference type="GO" id="GO:0005509">
    <property type="term" value="F:calcium ion binding"/>
    <property type="evidence" value="ECO:0007669"/>
    <property type="project" value="InterPro"/>
</dbReference>
<feature type="domain" description="EF-hand" evidence="4">
    <location>
        <begin position="125"/>
        <end position="160"/>
    </location>
</feature>
<dbReference type="STRING" id="461836.A0A0L0DH52"/>
<dbReference type="OrthoDB" id="444540at2759"/>
<keyword evidence="1" id="KW-0479">Metal-binding</keyword>
<dbReference type="Proteomes" id="UP000054408">
    <property type="component" value="Unassembled WGS sequence"/>
</dbReference>
<dbReference type="SUPFAM" id="SSF47473">
    <property type="entry name" value="EF-hand"/>
    <property type="match status" value="2"/>
</dbReference>
<dbReference type="PROSITE" id="PS50222">
    <property type="entry name" value="EF_HAND_2"/>
    <property type="match status" value="5"/>
</dbReference>
<evidence type="ECO:0000259" key="4">
    <source>
        <dbReference type="PROSITE" id="PS50222"/>
    </source>
</evidence>
<dbReference type="InterPro" id="IPR002048">
    <property type="entry name" value="EF_hand_dom"/>
</dbReference>
<dbReference type="PANTHER" id="PTHR34524:SF6">
    <property type="entry name" value="CALCYPHOSINE LIKE"/>
    <property type="match status" value="1"/>
</dbReference>
<dbReference type="SMART" id="SM00054">
    <property type="entry name" value="EFh"/>
    <property type="match status" value="5"/>
</dbReference>
<dbReference type="CDD" id="cd00051">
    <property type="entry name" value="EFh"/>
    <property type="match status" value="2"/>
</dbReference>
<accession>A0A0L0DH52</accession>
<dbReference type="AlphaFoldDB" id="A0A0L0DH52"/>
<dbReference type="EMBL" id="GL349435">
    <property type="protein sequence ID" value="KNC50633.1"/>
    <property type="molecule type" value="Genomic_DNA"/>
</dbReference>
<dbReference type="Pfam" id="PF00036">
    <property type="entry name" value="EF-hand_1"/>
    <property type="match status" value="1"/>
</dbReference>
<dbReference type="RefSeq" id="XP_013762519.1">
    <property type="nucleotide sequence ID" value="XM_013907065.1"/>
</dbReference>
<dbReference type="PANTHER" id="PTHR34524">
    <property type="entry name" value="CALCYPHOSIN"/>
    <property type="match status" value="1"/>
</dbReference>
<name>A0A0L0DH52_THETB</name>
<dbReference type="PROSITE" id="PS00018">
    <property type="entry name" value="EF_HAND_1"/>
    <property type="match status" value="5"/>
</dbReference>
<keyword evidence="2" id="KW-0677">Repeat</keyword>
<evidence type="ECO:0000256" key="2">
    <source>
        <dbReference type="ARBA" id="ARBA00022737"/>
    </source>
</evidence>
<feature type="domain" description="EF-hand" evidence="4">
    <location>
        <begin position="69"/>
        <end position="99"/>
    </location>
</feature>
<feature type="domain" description="EF-hand" evidence="4">
    <location>
        <begin position="197"/>
        <end position="232"/>
    </location>
</feature>
<feature type="domain" description="EF-hand" evidence="4">
    <location>
        <begin position="161"/>
        <end position="196"/>
    </location>
</feature>
<dbReference type="InterPro" id="IPR051581">
    <property type="entry name" value="Ca-bind"/>
</dbReference>
<keyword evidence="3" id="KW-0106">Calcium</keyword>
<dbReference type="InterPro" id="IPR011992">
    <property type="entry name" value="EF-hand-dom_pair"/>
</dbReference>
<dbReference type="eggNOG" id="KOG0032">
    <property type="taxonomic scope" value="Eukaryota"/>
</dbReference>
<evidence type="ECO:0000313" key="6">
    <source>
        <dbReference type="Proteomes" id="UP000054408"/>
    </source>
</evidence>
<dbReference type="Gene3D" id="1.10.238.10">
    <property type="entry name" value="EF-hand"/>
    <property type="match status" value="3"/>
</dbReference>
<evidence type="ECO:0000256" key="1">
    <source>
        <dbReference type="ARBA" id="ARBA00022723"/>
    </source>
</evidence>
<protein>
    <submittedName>
        <fullName evidence="5">EF hand family protein</fullName>
    </submittedName>
</protein>
<dbReference type="GeneID" id="25560580"/>
<evidence type="ECO:0000313" key="5">
    <source>
        <dbReference type="EMBL" id="KNC50633.1"/>
    </source>
</evidence>
<organism evidence="5 6">
    <name type="scientific">Thecamonas trahens ATCC 50062</name>
    <dbReference type="NCBI Taxonomy" id="461836"/>
    <lineage>
        <taxon>Eukaryota</taxon>
        <taxon>Apusozoa</taxon>
        <taxon>Apusomonadida</taxon>
        <taxon>Apusomonadidae</taxon>
        <taxon>Thecamonas</taxon>
    </lineage>
</organism>
<evidence type="ECO:0000256" key="3">
    <source>
        <dbReference type="ARBA" id="ARBA00022837"/>
    </source>
</evidence>
<dbReference type="InterPro" id="IPR018247">
    <property type="entry name" value="EF_Hand_1_Ca_BS"/>
</dbReference>
<feature type="domain" description="EF-hand" evidence="4">
    <location>
        <begin position="29"/>
        <end position="64"/>
    </location>
</feature>
<reference evidence="5 6" key="1">
    <citation type="submission" date="2010-05" db="EMBL/GenBank/DDBJ databases">
        <title>The Genome Sequence of Thecamonas trahens ATCC 50062.</title>
        <authorList>
            <consortium name="The Broad Institute Genome Sequencing Platform"/>
            <person name="Russ C."/>
            <person name="Cuomo C."/>
            <person name="Shea T."/>
            <person name="Young S.K."/>
            <person name="Zeng Q."/>
            <person name="Koehrsen M."/>
            <person name="Haas B."/>
            <person name="Borodovsky M."/>
            <person name="Guigo R."/>
            <person name="Alvarado L."/>
            <person name="Berlin A."/>
            <person name="Bochicchio J."/>
            <person name="Borenstein D."/>
            <person name="Chapman S."/>
            <person name="Chen Z."/>
            <person name="Freedman E."/>
            <person name="Gellesch M."/>
            <person name="Goldberg J."/>
            <person name="Griggs A."/>
            <person name="Gujja S."/>
            <person name="Heilman E."/>
            <person name="Heiman D."/>
            <person name="Hepburn T."/>
            <person name="Howarth C."/>
            <person name="Jen D."/>
            <person name="Larson L."/>
            <person name="Mehta T."/>
            <person name="Park D."/>
            <person name="Pearson M."/>
            <person name="Roberts A."/>
            <person name="Saif S."/>
            <person name="Shenoy N."/>
            <person name="Sisk P."/>
            <person name="Stolte C."/>
            <person name="Sykes S."/>
            <person name="Thomson T."/>
            <person name="Walk T."/>
            <person name="White J."/>
            <person name="Yandava C."/>
            <person name="Burger G."/>
            <person name="Gray M.W."/>
            <person name="Holland P.W.H."/>
            <person name="King N."/>
            <person name="Lang F.B.F."/>
            <person name="Roger A.J."/>
            <person name="Ruiz-Trillo I."/>
            <person name="Lander E."/>
            <person name="Nusbaum C."/>
        </authorList>
    </citation>
    <scope>NUCLEOTIDE SEQUENCE [LARGE SCALE GENOMIC DNA]</scope>
    <source>
        <strain evidence="5 6">ATCC 50062</strain>
    </source>
</reference>
<dbReference type="Pfam" id="PF13499">
    <property type="entry name" value="EF-hand_7"/>
    <property type="match status" value="2"/>
</dbReference>